<accession>A0A1T4XZG1</accession>
<feature type="domain" description="Acyl-ACP thioesterase-like C-terminal" evidence="9">
    <location>
        <begin position="153"/>
        <end position="245"/>
    </location>
</feature>
<evidence type="ECO:0000313" key="11">
    <source>
        <dbReference type="Proteomes" id="UP000190105"/>
    </source>
</evidence>
<dbReference type="EMBL" id="FUYH01000017">
    <property type="protein sequence ID" value="SKA94967.1"/>
    <property type="molecule type" value="Genomic_DNA"/>
</dbReference>
<dbReference type="Gene3D" id="3.10.129.10">
    <property type="entry name" value="Hotdog Thioesterase"/>
    <property type="match status" value="1"/>
</dbReference>
<dbReference type="Proteomes" id="UP000190105">
    <property type="component" value="Unassembled WGS sequence"/>
</dbReference>
<dbReference type="InterPro" id="IPR029069">
    <property type="entry name" value="HotDog_dom_sf"/>
</dbReference>
<keyword evidence="7" id="KW-0275">Fatty acid biosynthesis</keyword>
<dbReference type="PANTHER" id="PTHR31727:SF6">
    <property type="entry name" value="OLEOYL-ACYL CARRIER PROTEIN THIOESTERASE 1, CHLOROPLASTIC"/>
    <property type="match status" value="1"/>
</dbReference>
<evidence type="ECO:0000256" key="5">
    <source>
        <dbReference type="ARBA" id="ARBA00022946"/>
    </source>
</evidence>
<keyword evidence="6" id="KW-0443">Lipid metabolism</keyword>
<dbReference type="AlphaFoldDB" id="A0A1T4XZG1"/>
<organism evidence="10 11">
    <name type="scientific">Caloramator quimbayensis</name>
    <dbReference type="NCBI Taxonomy" id="1147123"/>
    <lineage>
        <taxon>Bacteria</taxon>
        <taxon>Bacillati</taxon>
        <taxon>Bacillota</taxon>
        <taxon>Clostridia</taxon>
        <taxon>Eubacteriales</taxon>
        <taxon>Clostridiaceae</taxon>
        <taxon>Caloramator</taxon>
    </lineage>
</organism>
<keyword evidence="2" id="KW-0444">Lipid biosynthesis</keyword>
<evidence type="ECO:0000259" key="9">
    <source>
        <dbReference type="Pfam" id="PF20791"/>
    </source>
</evidence>
<dbReference type="GO" id="GO:0000036">
    <property type="term" value="F:acyl carrier activity"/>
    <property type="evidence" value="ECO:0007669"/>
    <property type="project" value="TreeGrafter"/>
</dbReference>
<dbReference type="GO" id="GO:0016297">
    <property type="term" value="F:fatty acyl-[ACP] hydrolase activity"/>
    <property type="evidence" value="ECO:0007669"/>
    <property type="project" value="InterPro"/>
</dbReference>
<evidence type="ECO:0000256" key="1">
    <source>
        <dbReference type="ARBA" id="ARBA00006500"/>
    </source>
</evidence>
<evidence type="ECO:0000256" key="7">
    <source>
        <dbReference type="ARBA" id="ARBA00023160"/>
    </source>
</evidence>
<dbReference type="InterPro" id="IPR045023">
    <property type="entry name" value="FATA/B"/>
</dbReference>
<dbReference type="InterPro" id="IPR049427">
    <property type="entry name" value="Acyl-ACP_TE_C"/>
</dbReference>
<dbReference type="STRING" id="1147123.SAMN05443428_1176"/>
<protein>
    <submittedName>
        <fullName evidence="10">Acyl-ACP thioesterase</fullName>
    </submittedName>
</protein>
<dbReference type="RefSeq" id="WP_078697120.1">
    <property type="nucleotide sequence ID" value="NZ_FUYH01000017.1"/>
</dbReference>
<dbReference type="Pfam" id="PF20791">
    <property type="entry name" value="Acyl-ACP_TE_C"/>
    <property type="match status" value="1"/>
</dbReference>
<evidence type="ECO:0000256" key="2">
    <source>
        <dbReference type="ARBA" id="ARBA00022516"/>
    </source>
</evidence>
<dbReference type="PANTHER" id="PTHR31727">
    <property type="entry name" value="OLEOYL-ACYL CARRIER PROTEIN THIOESTERASE 1, CHLOROPLASTIC"/>
    <property type="match status" value="1"/>
</dbReference>
<dbReference type="CDD" id="cd00586">
    <property type="entry name" value="4HBT"/>
    <property type="match status" value="1"/>
</dbReference>
<keyword evidence="3" id="KW-0378">Hydrolase</keyword>
<keyword evidence="5" id="KW-0809">Transit peptide</keyword>
<sequence length="248" mass="29547">MKYSKEFSVYYSDVDRFNKSKTLSILNYLEETAMSHSLSVGLGFEKLYNEGFAWILAAWHVEIDRAPSFNEKITVKTWPVCFDKYFAYRHFKIIDEMGNVIVSAASKWVLLDINKRRAVKIPNEIKNSYIIDEETATKQPFMDFKKIEVFGDKKQFDIRRSDIDTNNHVNNKKYVEWAIETVPYDIYDNYYLSSFDVLYKRETEYGNTVLSYCMESYKDENSAEYYHAIKSEDELELALIFTNWKRRY</sequence>
<dbReference type="OrthoDB" id="9801517at2"/>
<evidence type="ECO:0000256" key="6">
    <source>
        <dbReference type="ARBA" id="ARBA00023098"/>
    </source>
</evidence>
<evidence type="ECO:0000313" key="10">
    <source>
        <dbReference type="EMBL" id="SKA94967.1"/>
    </source>
</evidence>
<name>A0A1T4XZG1_9CLOT</name>
<gene>
    <name evidence="10" type="ORF">SAMN05443428_1176</name>
</gene>
<reference evidence="11" key="1">
    <citation type="submission" date="2017-02" db="EMBL/GenBank/DDBJ databases">
        <authorList>
            <person name="Varghese N."/>
            <person name="Submissions S."/>
        </authorList>
    </citation>
    <scope>NUCLEOTIDE SEQUENCE [LARGE SCALE GENOMIC DNA]</scope>
    <source>
        <strain evidence="11">USBA 833</strain>
    </source>
</reference>
<evidence type="ECO:0000256" key="4">
    <source>
        <dbReference type="ARBA" id="ARBA00022832"/>
    </source>
</evidence>
<dbReference type="Pfam" id="PF01643">
    <property type="entry name" value="Acyl-ACP_TE"/>
    <property type="match status" value="1"/>
</dbReference>
<evidence type="ECO:0000259" key="8">
    <source>
        <dbReference type="Pfam" id="PF01643"/>
    </source>
</evidence>
<keyword evidence="11" id="KW-1185">Reference proteome</keyword>
<evidence type="ECO:0000256" key="3">
    <source>
        <dbReference type="ARBA" id="ARBA00022801"/>
    </source>
</evidence>
<dbReference type="InterPro" id="IPR002864">
    <property type="entry name" value="Acyl-ACP_thioesterase_NHD"/>
</dbReference>
<keyword evidence="4" id="KW-0276">Fatty acid metabolism</keyword>
<feature type="domain" description="Acyl-ACP thioesterase N-terminal hotdog" evidence="8">
    <location>
        <begin position="2"/>
        <end position="129"/>
    </location>
</feature>
<comment type="similarity">
    <text evidence="1">Belongs to the acyl-ACP thioesterase family.</text>
</comment>
<dbReference type="SUPFAM" id="SSF54637">
    <property type="entry name" value="Thioesterase/thiol ester dehydrase-isomerase"/>
    <property type="match status" value="2"/>
</dbReference>
<proteinExistence type="inferred from homology"/>